<dbReference type="GO" id="GO:0050660">
    <property type="term" value="F:flavin adenine dinucleotide binding"/>
    <property type="evidence" value="ECO:0007669"/>
    <property type="project" value="InterPro"/>
</dbReference>
<evidence type="ECO:0000259" key="8">
    <source>
        <dbReference type="Pfam" id="PF02770"/>
    </source>
</evidence>
<feature type="domain" description="Acyl-CoA dehydrogenase/oxidase N-terminal" evidence="9">
    <location>
        <begin position="43"/>
        <end position="130"/>
    </location>
</feature>
<dbReference type="RefSeq" id="WP_272735627.1">
    <property type="nucleotide sequence ID" value="NZ_CP116942.1"/>
</dbReference>
<dbReference type="Proteomes" id="UP001216390">
    <property type="component" value="Chromosome"/>
</dbReference>
<dbReference type="FunFam" id="2.40.110.10:FF:000011">
    <property type="entry name" value="Acyl-CoA dehydrogenase FadE34"/>
    <property type="match status" value="1"/>
</dbReference>
<comment type="cofactor">
    <cofactor evidence="1 6">
        <name>FAD</name>
        <dbReference type="ChEBI" id="CHEBI:57692"/>
    </cofactor>
</comment>
<dbReference type="InterPro" id="IPR009075">
    <property type="entry name" value="AcylCo_DH/oxidase_C"/>
</dbReference>
<feature type="domain" description="Acyl-CoA dehydrogenase/oxidase C-terminal" evidence="7">
    <location>
        <begin position="241"/>
        <end position="386"/>
    </location>
</feature>
<dbReference type="SUPFAM" id="SSF47203">
    <property type="entry name" value="Acyl-CoA dehydrogenase C-terminal domain-like"/>
    <property type="match status" value="1"/>
</dbReference>
<dbReference type="InterPro" id="IPR006091">
    <property type="entry name" value="Acyl-CoA_Oxase/DH_mid-dom"/>
</dbReference>
<evidence type="ECO:0000313" key="11">
    <source>
        <dbReference type="Proteomes" id="UP001216390"/>
    </source>
</evidence>
<evidence type="ECO:0000259" key="9">
    <source>
        <dbReference type="Pfam" id="PF02771"/>
    </source>
</evidence>
<evidence type="ECO:0000256" key="3">
    <source>
        <dbReference type="ARBA" id="ARBA00022630"/>
    </source>
</evidence>
<dbReference type="Pfam" id="PF00441">
    <property type="entry name" value="Acyl-CoA_dh_1"/>
    <property type="match status" value="1"/>
</dbReference>
<dbReference type="InterPro" id="IPR009100">
    <property type="entry name" value="AcylCoA_DH/oxidase_NM_dom_sf"/>
</dbReference>
<dbReference type="GO" id="GO:0016627">
    <property type="term" value="F:oxidoreductase activity, acting on the CH-CH group of donors"/>
    <property type="evidence" value="ECO:0007669"/>
    <property type="project" value="InterPro"/>
</dbReference>
<proteinExistence type="inferred from homology"/>
<reference evidence="10" key="1">
    <citation type="submission" date="2023-01" db="EMBL/GenBank/DDBJ databases">
        <title>The diversity of Class Acidimicrobiia in South China Sea sediment environments and the proposal of Iamia marina sp. nov., a novel species of the genus Iamia.</title>
        <authorList>
            <person name="He Y."/>
            <person name="Tian X."/>
        </authorList>
    </citation>
    <scope>NUCLEOTIDE SEQUENCE</scope>
    <source>
        <strain evidence="10">DSM 19957</strain>
    </source>
</reference>
<comment type="similarity">
    <text evidence="2 6">Belongs to the acyl-CoA dehydrogenase family.</text>
</comment>
<evidence type="ECO:0000259" key="7">
    <source>
        <dbReference type="Pfam" id="PF00441"/>
    </source>
</evidence>
<keyword evidence="4 6" id="KW-0274">FAD</keyword>
<dbReference type="InterPro" id="IPR052161">
    <property type="entry name" value="Mycobact_Acyl-CoA_DH"/>
</dbReference>
<dbReference type="SUPFAM" id="SSF56645">
    <property type="entry name" value="Acyl-CoA dehydrogenase NM domain-like"/>
    <property type="match status" value="1"/>
</dbReference>
<evidence type="ECO:0000256" key="2">
    <source>
        <dbReference type="ARBA" id="ARBA00009347"/>
    </source>
</evidence>
<evidence type="ECO:0000256" key="5">
    <source>
        <dbReference type="ARBA" id="ARBA00023002"/>
    </source>
</evidence>
<dbReference type="Pfam" id="PF02771">
    <property type="entry name" value="Acyl-CoA_dh_N"/>
    <property type="match status" value="1"/>
</dbReference>
<dbReference type="Gene3D" id="1.10.540.10">
    <property type="entry name" value="Acyl-CoA dehydrogenase/oxidase, N-terminal domain"/>
    <property type="match status" value="1"/>
</dbReference>
<dbReference type="InterPro" id="IPR036250">
    <property type="entry name" value="AcylCo_DH-like_C"/>
</dbReference>
<dbReference type="EMBL" id="CP116942">
    <property type="protein sequence ID" value="WCO66102.1"/>
    <property type="molecule type" value="Genomic_DNA"/>
</dbReference>
<evidence type="ECO:0000256" key="6">
    <source>
        <dbReference type="RuleBase" id="RU362125"/>
    </source>
</evidence>
<dbReference type="InterPro" id="IPR046373">
    <property type="entry name" value="Acyl-CoA_Oxase/DH_mid-dom_sf"/>
</dbReference>
<evidence type="ECO:0000256" key="4">
    <source>
        <dbReference type="ARBA" id="ARBA00022827"/>
    </source>
</evidence>
<dbReference type="InterPro" id="IPR013786">
    <property type="entry name" value="AcylCoA_DH/ox_N"/>
</dbReference>
<feature type="domain" description="Acyl-CoA oxidase/dehydrogenase middle" evidence="8">
    <location>
        <begin position="134"/>
        <end position="227"/>
    </location>
</feature>
<sequence length="412" mass="44520">MDFDDTPEEASFRAEARAWLDAHAPAKGSPEDFSQGYLEGTADVADHVARAKAWQRTLFDHGWAGITWPREYGGRGAGAVESMIWGAEMARYGVNVGPFAVGIGMAGPTILRHGTDAQKERFLVPMLKGEEMWCQLFSEPEAGSDLASLRTRAVPDGDEWVVTGQKVWTSGAEVADWGMLLARTDLDATKRKGITYFLVDMATPGIERRPLRQMTGSSHFSEVFLDEVRIPADQVLGEVHQGWAVTATTLANERGLIAGGNKASDAVALCELAAKLGRGDDPALRQALVDCWIRQRIQAYHGYRLQTALSQGRQPGPETSIMKLFAAEYLRRLGAAALATLGADGMRAGEGPGGGDWQARFLHAPAIGIAGGSNEVQRNIIGERVLGLPREAPADDVPFRELVSGRRERAGA</sequence>
<keyword evidence="5 6" id="KW-0560">Oxidoreductase</keyword>
<dbReference type="InterPro" id="IPR037069">
    <property type="entry name" value="AcylCoA_DH/ox_N_sf"/>
</dbReference>
<dbReference type="Gene3D" id="1.20.140.10">
    <property type="entry name" value="Butyryl-CoA Dehydrogenase, subunit A, domain 3"/>
    <property type="match status" value="1"/>
</dbReference>
<accession>A0AAE9Y4H5</accession>
<dbReference type="Gene3D" id="2.40.110.10">
    <property type="entry name" value="Butyryl-CoA Dehydrogenase, subunit A, domain 2"/>
    <property type="match status" value="1"/>
</dbReference>
<evidence type="ECO:0000256" key="1">
    <source>
        <dbReference type="ARBA" id="ARBA00001974"/>
    </source>
</evidence>
<dbReference type="PANTHER" id="PTHR43292">
    <property type="entry name" value="ACYL-COA DEHYDROGENASE"/>
    <property type="match status" value="1"/>
</dbReference>
<name>A0AAE9Y4H5_9ACTN</name>
<protein>
    <submittedName>
        <fullName evidence="10">Acyl-CoA dehydrogenase family protein</fullName>
    </submittedName>
</protein>
<dbReference type="AlphaFoldDB" id="A0AAE9Y4H5"/>
<gene>
    <name evidence="10" type="ORF">PO878_16500</name>
</gene>
<keyword evidence="3 6" id="KW-0285">Flavoprotein</keyword>
<dbReference type="PANTHER" id="PTHR43292:SF4">
    <property type="entry name" value="ACYL-COA DEHYDROGENASE FADE34"/>
    <property type="match status" value="1"/>
</dbReference>
<dbReference type="KEGG" id="ima:PO878_16500"/>
<evidence type="ECO:0000313" key="10">
    <source>
        <dbReference type="EMBL" id="WCO66102.1"/>
    </source>
</evidence>
<organism evidence="10 11">
    <name type="scientific">Iamia majanohamensis</name>
    <dbReference type="NCBI Taxonomy" id="467976"/>
    <lineage>
        <taxon>Bacteria</taxon>
        <taxon>Bacillati</taxon>
        <taxon>Actinomycetota</taxon>
        <taxon>Acidimicrobiia</taxon>
        <taxon>Acidimicrobiales</taxon>
        <taxon>Iamiaceae</taxon>
        <taxon>Iamia</taxon>
    </lineage>
</organism>
<dbReference type="Pfam" id="PF02770">
    <property type="entry name" value="Acyl-CoA_dh_M"/>
    <property type="match status" value="1"/>
</dbReference>
<dbReference type="GO" id="GO:0005886">
    <property type="term" value="C:plasma membrane"/>
    <property type="evidence" value="ECO:0007669"/>
    <property type="project" value="TreeGrafter"/>
</dbReference>
<keyword evidence="11" id="KW-1185">Reference proteome</keyword>